<dbReference type="GO" id="GO:0016020">
    <property type="term" value="C:membrane"/>
    <property type="evidence" value="ECO:0007669"/>
    <property type="project" value="UniProtKB-SubCell"/>
</dbReference>
<dbReference type="AlphaFoldDB" id="A0AAV2G6J9"/>
<feature type="compositionally biased region" description="Low complexity" evidence="6">
    <location>
        <begin position="17"/>
        <end position="38"/>
    </location>
</feature>
<feature type="region of interest" description="Disordered" evidence="6">
    <location>
        <begin position="1"/>
        <end position="63"/>
    </location>
</feature>
<dbReference type="InterPro" id="IPR031968">
    <property type="entry name" value="VASt"/>
</dbReference>
<reference evidence="9 10" key="1">
    <citation type="submission" date="2024-04" db="EMBL/GenBank/DDBJ databases">
        <authorList>
            <person name="Fracassetti M."/>
        </authorList>
    </citation>
    <scope>NUCLEOTIDE SEQUENCE [LARGE SCALE GENOMIC DNA]</scope>
</reference>
<dbReference type="Pfam" id="PF02893">
    <property type="entry name" value="GRAM"/>
    <property type="match status" value="1"/>
</dbReference>
<dbReference type="GO" id="GO:0043069">
    <property type="term" value="P:negative regulation of programmed cell death"/>
    <property type="evidence" value="ECO:0007669"/>
    <property type="project" value="TreeGrafter"/>
</dbReference>
<feature type="coiled-coil region" evidence="5">
    <location>
        <begin position="624"/>
        <end position="658"/>
    </location>
</feature>
<feature type="region of interest" description="Disordered" evidence="6">
    <location>
        <begin position="227"/>
        <end position="266"/>
    </location>
</feature>
<sequence>MAVSSAIVERIDLPQMDASPSRSPSDLASDSSSSSAAAETPDRNDLSNPSPNPSSRDGDAQSVSTLRSEEYRRLFRLPADEVLLQDFNCAYQENILLQGHMYIFVHYICFYSNIFGFETKKVIPFQEITSVKRAKTAGIFPTAIEVIAGSKKYFFASFLSRDEAFKIINDGWFQNGNDCKAVGEQQDSASECNSQQSKIECNSLDNGTGKLESASSFKNGNELVLDDRRQDDTCPSGSGPTSCNEDDTVPVTTQLEDNGSQDHVDQDAREVEKADSTSSDAHCMWNEENCDAPDISTLYTKVAETKFPIKVEEFFNLFFSDDSVSFTESFHERCGDKELKCSSWKVDDNFGHVRDVSFQHPIKIYFGARFGSCQEVQKFRVFRNGHLTVQTSQEVNDVPYGDYFRVEGLWDVVKDGQGSNEGCILQVYVGVAFSKKTVFKGKIVQSTLEECREAYGIWITMSHEYLKKKRLEKPEEEIRRAASSSVNPEEHSEILLNPTGASESSPSLSDHHITPQIADSSNANGRVDILVQHNLMSGPSITSFVRGYAARLSSFFKSQSQVSMILIVAFVVIFLMQVSIVVLLNRPQQAIVASPGEHRFVGSFSGELGHERSSETLGWLERRMHHLKDEMLMVEARMERLRQEYSWLRQQIEEYDAVPKRK</sequence>
<keyword evidence="5" id="KW-0175">Coiled coil</keyword>
<evidence type="ECO:0000259" key="8">
    <source>
        <dbReference type="PROSITE" id="PS51778"/>
    </source>
</evidence>
<feature type="transmembrane region" description="Helical" evidence="7">
    <location>
        <begin position="562"/>
        <end position="584"/>
    </location>
</feature>
<keyword evidence="4 7" id="KW-0472">Membrane</keyword>
<protein>
    <recommendedName>
        <fullName evidence="8">VASt domain-containing protein</fullName>
    </recommendedName>
</protein>
<evidence type="ECO:0000256" key="4">
    <source>
        <dbReference type="ARBA" id="ARBA00023136"/>
    </source>
</evidence>
<evidence type="ECO:0000313" key="10">
    <source>
        <dbReference type="Proteomes" id="UP001497516"/>
    </source>
</evidence>
<accession>A0AAV2G6J9</accession>
<feature type="compositionally biased region" description="Low complexity" evidence="6">
    <location>
        <begin position="46"/>
        <end position="55"/>
    </location>
</feature>
<feature type="compositionally biased region" description="Polar residues" evidence="6">
    <location>
        <begin position="499"/>
        <end position="508"/>
    </location>
</feature>
<dbReference type="CDD" id="cd13220">
    <property type="entry name" value="PH-GRAM_GRAMDC"/>
    <property type="match status" value="1"/>
</dbReference>
<evidence type="ECO:0000256" key="5">
    <source>
        <dbReference type="SAM" id="Coils"/>
    </source>
</evidence>
<comment type="subcellular location">
    <subcellularLocation>
        <location evidence="1">Membrane</location>
        <topology evidence="1">Single-pass membrane protein</topology>
    </subcellularLocation>
</comment>
<feature type="compositionally biased region" description="Polar residues" evidence="6">
    <location>
        <begin position="233"/>
        <end position="243"/>
    </location>
</feature>
<evidence type="ECO:0000256" key="3">
    <source>
        <dbReference type="ARBA" id="ARBA00022989"/>
    </source>
</evidence>
<dbReference type="InterPro" id="IPR004182">
    <property type="entry name" value="GRAM"/>
</dbReference>
<dbReference type="InterPro" id="IPR011993">
    <property type="entry name" value="PH-like_dom_sf"/>
</dbReference>
<dbReference type="PROSITE" id="PS51778">
    <property type="entry name" value="VAST"/>
    <property type="match status" value="1"/>
</dbReference>
<dbReference type="PANTHER" id="PTHR47666">
    <property type="entry name" value="PROTEIN VASCULAR ASSOCIATED DEATH 1, CHLOROPLASTIC"/>
    <property type="match status" value="1"/>
</dbReference>
<name>A0AAV2G6J9_9ROSI</name>
<keyword evidence="3 7" id="KW-1133">Transmembrane helix</keyword>
<organism evidence="9 10">
    <name type="scientific">Linum trigynum</name>
    <dbReference type="NCBI Taxonomy" id="586398"/>
    <lineage>
        <taxon>Eukaryota</taxon>
        <taxon>Viridiplantae</taxon>
        <taxon>Streptophyta</taxon>
        <taxon>Embryophyta</taxon>
        <taxon>Tracheophyta</taxon>
        <taxon>Spermatophyta</taxon>
        <taxon>Magnoliopsida</taxon>
        <taxon>eudicotyledons</taxon>
        <taxon>Gunneridae</taxon>
        <taxon>Pentapetalae</taxon>
        <taxon>rosids</taxon>
        <taxon>fabids</taxon>
        <taxon>Malpighiales</taxon>
        <taxon>Linaceae</taxon>
        <taxon>Linum</taxon>
    </lineage>
</organism>
<evidence type="ECO:0000313" key="9">
    <source>
        <dbReference type="EMBL" id="CAL1405894.1"/>
    </source>
</evidence>
<feature type="region of interest" description="Disordered" evidence="6">
    <location>
        <begin position="479"/>
        <end position="520"/>
    </location>
</feature>
<evidence type="ECO:0000256" key="1">
    <source>
        <dbReference type="ARBA" id="ARBA00004167"/>
    </source>
</evidence>
<dbReference type="Proteomes" id="UP001497516">
    <property type="component" value="Chromosome 8"/>
</dbReference>
<proteinExistence type="predicted"/>
<keyword evidence="10" id="KW-1185">Reference proteome</keyword>
<dbReference type="Pfam" id="PF16016">
    <property type="entry name" value="VASt"/>
    <property type="match status" value="1"/>
</dbReference>
<dbReference type="Gene3D" id="2.30.29.30">
    <property type="entry name" value="Pleckstrin-homology domain (PH domain)/Phosphotyrosine-binding domain (PTB)"/>
    <property type="match status" value="1"/>
</dbReference>
<feature type="domain" description="VASt" evidence="8">
    <location>
        <begin position="298"/>
        <end position="470"/>
    </location>
</feature>
<keyword evidence="2 7" id="KW-0812">Transmembrane</keyword>
<dbReference type="PANTHER" id="PTHR47666:SF1">
    <property type="entry name" value="PROTEIN VASCULAR ASSOCIATED DEATH 1, CHLOROPLASTIC"/>
    <property type="match status" value="1"/>
</dbReference>
<evidence type="ECO:0000256" key="7">
    <source>
        <dbReference type="SAM" id="Phobius"/>
    </source>
</evidence>
<evidence type="ECO:0000256" key="2">
    <source>
        <dbReference type="ARBA" id="ARBA00022692"/>
    </source>
</evidence>
<evidence type="ECO:0000256" key="6">
    <source>
        <dbReference type="SAM" id="MobiDB-lite"/>
    </source>
</evidence>
<gene>
    <name evidence="9" type="ORF">LTRI10_LOCUS45656</name>
</gene>
<dbReference type="EMBL" id="OZ034821">
    <property type="protein sequence ID" value="CAL1405894.1"/>
    <property type="molecule type" value="Genomic_DNA"/>
</dbReference>
<dbReference type="SMART" id="SM00568">
    <property type="entry name" value="GRAM"/>
    <property type="match status" value="1"/>
</dbReference>